<feature type="transmembrane region" description="Helical" evidence="7">
    <location>
        <begin position="525"/>
        <end position="546"/>
    </location>
</feature>
<feature type="transmembrane region" description="Helical" evidence="7">
    <location>
        <begin position="558"/>
        <end position="577"/>
    </location>
</feature>
<dbReference type="STRING" id="158607.A0A2P5HUV6"/>
<evidence type="ECO:0000256" key="4">
    <source>
        <dbReference type="ARBA" id="ARBA00022676"/>
    </source>
</evidence>
<evidence type="ECO:0000256" key="3">
    <source>
        <dbReference type="ARBA" id="ARBA00022475"/>
    </source>
</evidence>
<dbReference type="AlphaFoldDB" id="A0A2P5HUV6"/>
<keyword evidence="5" id="KW-0808">Transferase</keyword>
<organism evidence="9 10">
    <name type="scientific">Diaporthe helianthi</name>
    <dbReference type="NCBI Taxonomy" id="158607"/>
    <lineage>
        <taxon>Eukaryota</taxon>
        <taxon>Fungi</taxon>
        <taxon>Dikarya</taxon>
        <taxon>Ascomycota</taxon>
        <taxon>Pezizomycotina</taxon>
        <taxon>Sordariomycetes</taxon>
        <taxon>Sordariomycetidae</taxon>
        <taxon>Diaporthales</taxon>
        <taxon>Diaporthaceae</taxon>
        <taxon>Diaporthe</taxon>
    </lineage>
</organism>
<evidence type="ECO:0000256" key="1">
    <source>
        <dbReference type="ARBA" id="ARBA00004236"/>
    </source>
</evidence>
<dbReference type="InterPro" id="IPR001173">
    <property type="entry name" value="Glyco_trans_2-like"/>
</dbReference>
<sequence>MDTYQPRVHWSRQAVNLFGCVVIFLLYRAAALNTYYPATVDLLISILLAEYCRFNNEGRRIAFRQAASYPKDKEDVEKQARHEAASSEAIAAIVGWREDPALWTRCLESYKTAVGCKFVVAGIDGHDSDDSEMIDIFKEVFPAQSCIIHVDEPLGEIANAVRNSEKTSMRKLGELMGEDEINSIAMERCKQIARRLLEEQLGDRPLSGPGGVKQLLVYQRHMHKKGIMFTVLVFSIVLADMLGVEFVWSSDSDTIVLPESLDGTISTVAGDHTIGGASSGLVVHNAADTVVTKLASTIYWCELYLTRSMPGSMAVSDCQSGPSAVFRLSAISPILIRWYNQRVFGKKMIVNEDRHLTTLLLLNGWRVIYAGDIMTETESPVTLVRWIRQQVRWARAQHIESLLLPSVYAKSHPFLFMSALRRELAHLIVFVQCMLYLFTEHNLLYFNMPDFGLRILGIALYNFLRNPDRQSTAAVLWMVPGLLFYNVPLPAVQAWSLVTLTADTWGNSMRSSTERARKESASKKWFESGFFVIWMGVVGAMLAKWASTRMALMPGQMLVAMLSAASLSTLTFWRITIHDG</sequence>
<dbReference type="PANTHER" id="PTHR22913">
    <property type="entry name" value="HYALURONAN SYNTHASE"/>
    <property type="match status" value="1"/>
</dbReference>
<keyword evidence="10" id="KW-1185">Reference proteome</keyword>
<dbReference type="GO" id="GO:0030213">
    <property type="term" value="P:hyaluronan biosynthetic process"/>
    <property type="evidence" value="ECO:0007669"/>
    <property type="project" value="TreeGrafter"/>
</dbReference>
<evidence type="ECO:0000256" key="2">
    <source>
        <dbReference type="ARBA" id="ARBA00006782"/>
    </source>
</evidence>
<evidence type="ECO:0000259" key="8">
    <source>
        <dbReference type="Pfam" id="PF13632"/>
    </source>
</evidence>
<evidence type="ECO:0000313" key="9">
    <source>
        <dbReference type="EMBL" id="POS74039.1"/>
    </source>
</evidence>
<feature type="domain" description="Glycosyltransferase 2-like" evidence="8">
    <location>
        <begin position="251"/>
        <end position="476"/>
    </location>
</feature>
<dbReference type="Pfam" id="PF13632">
    <property type="entry name" value="Glyco_trans_2_3"/>
    <property type="match status" value="1"/>
</dbReference>
<reference evidence="9" key="1">
    <citation type="submission" date="2017-09" db="EMBL/GenBank/DDBJ databases">
        <title>Polyketide synthases of a Diaporthe helianthi virulent isolate.</title>
        <authorList>
            <person name="Baroncelli R."/>
        </authorList>
    </citation>
    <scope>NUCLEOTIDE SEQUENCE [LARGE SCALE GENOMIC DNA]</scope>
    <source>
        <strain evidence="9">7/96</strain>
    </source>
</reference>
<dbReference type="GO" id="GO:0005886">
    <property type="term" value="C:plasma membrane"/>
    <property type="evidence" value="ECO:0007669"/>
    <property type="project" value="UniProtKB-SubCell"/>
</dbReference>
<dbReference type="InParanoid" id="A0A2P5HUV6"/>
<feature type="transmembrane region" description="Helical" evidence="7">
    <location>
        <begin position="227"/>
        <end position="248"/>
    </location>
</feature>
<comment type="subcellular location">
    <subcellularLocation>
        <location evidence="1">Cell membrane</location>
    </subcellularLocation>
</comment>
<evidence type="ECO:0000256" key="6">
    <source>
        <dbReference type="ARBA" id="ARBA00023136"/>
    </source>
</evidence>
<keyword evidence="4" id="KW-0328">Glycosyltransferase</keyword>
<feature type="transmembrane region" description="Helical" evidence="7">
    <location>
        <begin position="476"/>
        <end position="498"/>
    </location>
</feature>
<dbReference type="GO" id="GO:0085029">
    <property type="term" value="P:extracellular matrix assembly"/>
    <property type="evidence" value="ECO:0007669"/>
    <property type="project" value="TreeGrafter"/>
</dbReference>
<keyword evidence="6 7" id="KW-0472">Membrane</keyword>
<keyword evidence="7" id="KW-1133">Transmembrane helix</keyword>
<comment type="caution">
    <text evidence="9">The sequence shown here is derived from an EMBL/GenBank/DDBJ whole genome shotgun (WGS) entry which is preliminary data.</text>
</comment>
<dbReference type="EMBL" id="MAVT02000692">
    <property type="protein sequence ID" value="POS74039.1"/>
    <property type="molecule type" value="Genomic_DNA"/>
</dbReference>
<dbReference type="InterPro" id="IPR029044">
    <property type="entry name" value="Nucleotide-diphossugar_trans"/>
</dbReference>
<feature type="transmembrane region" description="Helical" evidence="7">
    <location>
        <begin position="420"/>
        <end position="438"/>
    </location>
</feature>
<keyword evidence="3" id="KW-1003">Cell membrane</keyword>
<comment type="similarity">
    <text evidence="2">Belongs to the NodC/HAS family.</text>
</comment>
<evidence type="ECO:0000256" key="7">
    <source>
        <dbReference type="SAM" id="Phobius"/>
    </source>
</evidence>
<evidence type="ECO:0000313" key="10">
    <source>
        <dbReference type="Proteomes" id="UP000094444"/>
    </source>
</evidence>
<dbReference type="GO" id="GO:0050501">
    <property type="term" value="F:hyaluronan synthase activity"/>
    <property type="evidence" value="ECO:0007669"/>
    <property type="project" value="TreeGrafter"/>
</dbReference>
<evidence type="ECO:0000256" key="5">
    <source>
        <dbReference type="ARBA" id="ARBA00022679"/>
    </source>
</evidence>
<gene>
    <name evidence="9" type="ORF">DHEL01_v207566</name>
</gene>
<dbReference type="Proteomes" id="UP000094444">
    <property type="component" value="Unassembled WGS sequence"/>
</dbReference>
<accession>A0A2P5HUV6</accession>
<dbReference type="OrthoDB" id="9876900at2759"/>
<feature type="transmembrane region" description="Helical" evidence="7">
    <location>
        <begin position="12"/>
        <end position="29"/>
    </location>
</feature>
<keyword evidence="7" id="KW-0812">Transmembrane</keyword>
<proteinExistence type="inferred from homology"/>
<dbReference type="PANTHER" id="PTHR22913:SF12">
    <property type="entry name" value="MANNURONAN SYNTHASE"/>
    <property type="match status" value="1"/>
</dbReference>
<name>A0A2P5HUV6_DIAHE</name>
<dbReference type="SUPFAM" id="SSF53448">
    <property type="entry name" value="Nucleotide-diphospho-sugar transferases"/>
    <property type="match status" value="1"/>
</dbReference>
<protein>
    <recommendedName>
        <fullName evidence="8">Glycosyltransferase 2-like domain-containing protein</fullName>
    </recommendedName>
</protein>